<evidence type="ECO:0000313" key="6">
    <source>
        <dbReference type="Proteomes" id="UP000471166"/>
    </source>
</evidence>
<evidence type="ECO:0000256" key="1">
    <source>
        <dbReference type="ARBA" id="ARBA00010923"/>
    </source>
</evidence>
<evidence type="ECO:0000256" key="3">
    <source>
        <dbReference type="ARBA" id="ARBA00023125"/>
    </source>
</evidence>
<dbReference type="EMBL" id="JAAGVB010000017">
    <property type="protein sequence ID" value="NEW33504.1"/>
    <property type="molecule type" value="Genomic_DNA"/>
</dbReference>
<comment type="caution">
    <text evidence="5">The sequence shown here is derived from an EMBL/GenBank/DDBJ whole genome shotgun (WGS) entry which is preliminary data.</text>
</comment>
<comment type="similarity">
    <text evidence="1">Belongs to the type-I restriction system S methylase family.</text>
</comment>
<protein>
    <recommendedName>
        <fullName evidence="4">Type I restriction modification DNA specificity domain-containing protein</fullName>
    </recommendedName>
</protein>
<accession>A0A6P1CQ58</accession>
<sequence>MSTWPIKELAHVATILRIGINPRDIDGDTKYVGLENIESGGRIINVSTAEAAGIESQKYQFTADHILYGKLRPYLAKIARPNFGGVCSTDILPIEPSPAIDRNYLCHFLSQPSMISKANARATGVNLPRINPAELGKFTVPVPPIAVQRRIAEVLDHVDALREKRRKSIALLDDLAQSIFLDMFRDPRDGMLRETLTLGDVAEIQGGLQVTLKRKTLPISVPYLRVANVHRGGLDLSEIKQMNVTDRELERTALRKGDLLVVEGHGNPSEIGRVAVWDGSITTCTHQNHLIRVRVDESRMFPEYAESYLNSTVGRRHLLRSAKTTSGLNTISTSTVRSAPVMVPQLPLQEEFRERTRRISSAREKHQASLAHLDTLFSSIQSRAFRGELWQDDLKDL</sequence>
<dbReference type="SUPFAM" id="SSF116734">
    <property type="entry name" value="DNA methylase specificity domain"/>
    <property type="match status" value="2"/>
</dbReference>
<dbReference type="GO" id="GO:0009307">
    <property type="term" value="P:DNA restriction-modification system"/>
    <property type="evidence" value="ECO:0007669"/>
    <property type="project" value="UniProtKB-KW"/>
</dbReference>
<dbReference type="Pfam" id="PF01420">
    <property type="entry name" value="Methylase_S"/>
    <property type="match status" value="1"/>
</dbReference>
<dbReference type="AlphaFoldDB" id="A0A6P1CQ58"/>
<dbReference type="CDD" id="cd17253">
    <property type="entry name" value="RMtype1_S_Eco933I-TRD2-CR2_like"/>
    <property type="match status" value="1"/>
</dbReference>
<organism evidence="5 6">
    <name type="scientific">Nocardia cyriacigeorgica</name>
    <dbReference type="NCBI Taxonomy" id="135487"/>
    <lineage>
        <taxon>Bacteria</taxon>
        <taxon>Bacillati</taxon>
        <taxon>Actinomycetota</taxon>
        <taxon>Actinomycetes</taxon>
        <taxon>Mycobacteriales</taxon>
        <taxon>Nocardiaceae</taxon>
        <taxon>Nocardia</taxon>
    </lineage>
</organism>
<dbReference type="Gene3D" id="3.90.220.20">
    <property type="entry name" value="DNA methylase specificity domains"/>
    <property type="match status" value="2"/>
</dbReference>
<dbReference type="PANTHER" id="PTHR30408:SF12">
    <property type="entry name" value="TYPE I RESTRICTION ENZYME MJAVIII SPECIFICITY SUBUNIT"/>
    <property type="match status" value="1"/>
</dbReference>
<dbReference type="GO" id="GO:0003677">
    <property type="term" value="F:DNA binding"/>
    <property type="evidence" value="ECO:0007669"/>
    <property type="project" value="UniProtKB-KW"/>
</dbReference>
<evidence type="ECO:0000259" key="4">
    <source>
        <dbReference type="Pfam" id="PF01420"/>
    </source>
</evidence>
<feature type="domain" description="Type I restriction modification DNA specificity" evidence="4">
    <location>
        <begin position="18"/>
        <end position="167"/>
    </location>
</feature>
<reference evidence="5 6" key="1">
    <citation type="submission" date="2020-01" db="EMBL/GenBank/DDBJ databases">
        <title>Genetics and antimicrobial susceptibilities of Nocardia species isolated from the soil; a comparison with species isolated from humans.</title>
        <authorList>
            <person name="Carrasco G."/>
            <person name="Monzon S."/>
            <person name="Sansegundo M."/>
            <person name="Garcia E."/>
            <person name="Garrido N."/>
            <person name="Medina M.J."/>
            <person name="Villalon P."/>
            <person name="Ramirez-Arocha A.C."/>
            <person name="Jimenez P."/>
            <person name="Cuesta I."/>
            <person name="Valdezate S."/>
        </authorList>
    </citation>
    <scope>NUCLEOTIDE SEQUENCE [LARGE SCALE GENOMIC DNA]</scope>
    <source>
        <strain evidence="5 6">CNM20110626</strain>
    </source>
</reference>
<dbReference type="InterPro" id="IPR052021">
    <property type="entry name" value="Type-I_RS_S_subunit"/>
</dbReference>
<keyword evidence="3" id="KW-0238">DNA-binding</keyword>
<proteinExistence type="inferred from homology"/>
<dbReference type="InterPro" id="IPR000055">
    <property type="entry name" value="Restrct_endonuc_typeI_TRD"/>
</dbReference>
<name>A0A6P1CQ58_9NOCA</name>
<dbReference type="InterPro" id="IPR044946">
    <property type="entry name" value="Restrct_endonuc_typeI_TRD_sf"/>
</dbReference>
<dbReference type="PANTHER" id="PTHR30408">
    <property type="entry name" value="TYPE-1 RESTRICTION ENZYME ECOKI SPECIFICITY PROTEIN"/>
    <property type="match status" value="1"/>
</dbReference>
<gene>
    <name evidence="5" type="ORF">GV791_13160</name>
</gene>
<dbReference type="RefSeq" id="WP_163844757.1">
    <property type="nucleotide sequence ID" value="NZ_AP026975.1"/>
</dbReference>
<keyword evidence="2" id="KW-0680">Restriction system</keyword>
<evidence type="ECO:0000313" key="5">
    <source>
        <dbReference type="EMBL" id="NEW33504.1"/>
    </source>
</evidence>
<evidence type="ECO:0000256" key="2">
    <source>
        <dbReference type="ARBA" id="ARBA00022747"/>
    </source>
</evidence>
<dbReference type="Proteomes" id="UP000471166">
    <property type="component" value="Unassembled WGS sequence"/>
</dbReference>